<dbReference type="Proteomes" id="UP000324927">
    <property type="component" value="Unassembled WGS sequence"/>
</dbReference>
<gene>
    <name evidence="2" type="ORF">FZ942_09130</name>
</gene>
<keyword evidence="3" id="KW-1185">Reference proteome</keyword>
<proteinExistence type="predicted"/>
<accession>A0A5A9GRY5</accession>
<keyword evidence="2" id="KW-0808">Transferase</keyword>
<evidence type="ECO:0000313" key="3">
    <source>
        <dbReference type="Proteomes" id="UP000324927"/>
    </source>
</evidence>
<protein>
    <submittedName>
        <fullName evidence="2">FkbM family methyltransferase</fullName>
    </submittedName>
</protein>
<dbReference type="GO" id="GO:0008171">
    <property type="term" value="F:O-methyltransferase activity"/>
    <property type="evidence" value="ECO:0007669"/>
    <property type="project" value="TreeGrafter"/>
</dbReference>
<dbReference type="PANTHER" id="PTHR36973">
    <property type="entry name" value="SLL1456 PROTEIN-RELATED"/>
    <property type="match status" value="1"/>
</dbReference>
<evidence type="ECO:0000259" key="1">
    <source>
        <dbReference type="Pfam" id="PF05050"/>
    </source>
</evidence>
<dbReference type="RefSeq" id="WP_149230768.1">
    <property type="nucleotide sequence ID" value="NZ_JALJXJ010000001.1"/>
</dbReference>
<feature type="domain" description="Methyltransferase FkbM" evidence="1">
    <location>
        <begin position="177"/>
        <end position="343"/>
    </location>
</feature>
<dbReference type="PANTHER" id="PTHR36973:SF4">
    <property type="entry name" value="NODULATION PROTEIN"/>
    <property type="match status" value="1"/>
</dbReference>
<dbReference type="NCBIfam" id="TIGR01444">
    <property type="entry name" value="fkbM_fam"/>
    <property type="match status" value="1"/>
</dbReference>
<dbReference type="OrthoDB" id="4104638at2"/>
<dbReference type="InterPro" id="IPR006342">
    <property type="entry name" value="FkbM_mtfrase"/>
</dbReference>
<keyword evidence="2" id="KW-0489">Methyltransferase</keyword>
<comment type="caution">
    <text evidence="2">The sequence shown here is derived from an EMBL/GenBank/DDBJ whole genome shotgun (WGS) entry which is preliminary data.</text>
</comment>
<dbReference type="Pfam" id="PF05050">
    <property type="entry name" value="Methyltransf_21"/>
    <property type="match status" value="1"/>
</dbReference>
<dbReference type="SUPFAM" id="SSF53335">
    <property type="entry name" value="S-adenosyl-L-methionine-dependent methyltransferases"/>
    <property type="match status" value="1"/>
</dbReference>
<organism evidence="2 3">
    <name type="scientific">Azospirillum lipoferum</name>
    <dbReference type="NCBI Taxonomy" id="193"/>
    <lineage>
        <taxon>Bacteria</taxon>
        <taxon>Pseudomonadati</taxon>
        <taxon>Pseudomonadota</taxon>
        <taxon>Alphaproteobacteria</taxon>
        <taxon>Rhodospirillales</taxon>
        <taxon>Azospirillaceae</taxon>
        <taxon>Azospirillum</taxon>
    </lineage>
</organism>
<name>A0A5A9GRY5_AZOLI</name>
<dbReference type="InterPro" id="IPR029063">
    <property type="entry name" value="SAM-dependent_MTases_sf"/>
</dbReference>
<dbReference type="GO" id="GO:0032259">
    <property type="term" value="P:methylation"/>
    <property type="evidence" value="ECO:0007669"/>
    <property type="project" value="UniProtKB-KW"/>
</dbReference>
<dbReference type="Gene3D" id="3.40.50.150">
    <property type="entry name" value="Vaccinia Virus protein VP39"/>
    <property type="match status" value="1"/>
</dbReference>
<dbReference type="AlphaFoldDB" id="A0A5A9GRY5"/>
<dbReference type="EMBL" id="VTTN01000002">
    <property type="protein sequence ID" value="KAA0597241.1"/>
    <property type="molecule type" value="Genomic_DNA"/>
</dbReference>
<evidence type="ECO:0000313" key="2">
    <source>
        <dbReference type="EMBL" id="KAA0597241.1"/>
    </source>
</evidence>
<reference evidence="2 3" key="1">
    <citation type="submission" date="2019-08" db="EMBL/GenBank/DDBJ databases">
        <authorList>
            <person name="Grouzdev D."/>
            <person name="Tikhonova E."/>
            <person name="Kravchenko I."/>
        </authorList>
    </citation>
    <scope>NUCLEOTIDE SEQUENCE [LARGE SCALE GENOMIC DNA]</scope>
    <source>
        <strain evidence="2 3">59b</strain>
    </source>
</reference>
<dbReference type="InterPro" id="IPR053188">
    <property type="entry name" value="FkbM_Methyltransferase"/>
</dbReference>
<sequence>MTNQPPEDLLQKRFLPLGTLIVAAGTKAEDWIGNLSADRVVEVLSPPDALDRWATDRSLRHIDWLFVHRAGGALQMLKGAEDLLRLRRIDFIQFDQEEAGLDLERIYAVLQGYGYSLFRFANRNLEFCRTAPVDGNPATHLAVAPRHWKRLFARDQSMFRYAELFPRHGVEPRGIVHVGANEGQEYDGYVEAGCRRVIFIEADPDTFARLQERFAGNPDVICIEGAASDRPGRATFSRMSGGMSSSLLNPRDHLVLYPHISLNGTIEVTTDTLPAILAAHEVDPADYNVLAMDTQGAERMILSGCGTLLAQFDAVVTEANYAELYEGCGRLADLDDLLVPHGFERVEEISPHHHSWGDAFYVRHRHSIP</sequence>